<dbReference type="AlphaFoldDB" id="A0A235BUX0"/>
<reference evidence="2 3" key="1">
    <citation type="submission" date="2017-07" db="EMBL/GenBank/DDBJ databases">
        <title>Recovery of genomes from metagenomes via a dereplication, aggregation, and scoring strategy.</title>
        <authorList>
            <person name="Sieber C.M."/>
            <person name="Probst A.J."/>
            <person name="Sharrar A."/>
            <person name="Thomas B.C."/>
            <person name="Hess M."/>
            <person name="Tringe S.G."/>
            <person name="Banfield J.F."/>
        </authorList>
    </citation>
    <scope>NUCLEOTIDE SEQUENCE [LARGE SCALE GENOMIC DNA]</scope>
    <source>
        <strain evidence="2">JGI_Cruoil_03_51_56</strain>
    </source>
</reference>
<protein>
    <submittedName>
        <fullName evidence="2">Uncharacterized protein</fullName>
    </submittedName>
</protein>
<evidence type="ECO:0000313" key="2">
    <source>
        <dbReference type="EMBL" id="OYD16032.1"/>
    </source>
</evidence>
<gene>
    <name evidence="2" type="ORF">CH330_03865</name>
</gene>
<evidence type="ECO:0000313" key="3">
    <source>
        <dbReference type="Proteomes" id="UP000215559"/>
    </source>
</evidence>
<accession>A0A235BUX0</accession>
<feature type="transmembrane region" description="Helical" evidence="1">
    <location>
        <begin position="52"/>
        <end position="69"/>
    </location>
</feature>
<dbReference type="EMBL" id="NOZP01000074">
    <property type="protein sequence ID" value="OYD16032.1"/>
    <property type="molecule type" value="Genomic_DNA"/>
</dbReference>
<comment type="caution">
    <text evidence="2">The sequence shown here is derived from an EMBL/GenBank/DDBJ whole genome shotgun (WGS) entry which is preliminary data.</text>
</comment>
<dbReference type="Proteomes" id="UP000215559">
    <property type="component" value="Unassembled WGS sequence"/>
</dbReference>
<proteinExistence type="predicted"/>
<name>A0A235BUX0_UNCW3</name>
<organism evidence="2 3">
    <name type="scientific">candidate division WOR-3 bacterium JGI_Cruoil_03_51_56</name>
    <dbReference type="NCBI Taxonomy" id="1973747"/>
    <lineage>
        <taxon>Bacteria</taxon>
        <taxon>Bacteria division WOR-3</taxon>
    </lineage>
</organism>
<sequence length="70" mass="8271">MQKRIHSRDNIRDRIPNTIWEQIRKRTRKGGGGGGMPKRCDLSRRPKKKNVTLCKATSYILGYVFVHFWL</sequence>
<keyword evidence="1" id="KW-0472">Membrane</keyword>
<keyword evidence="1" id="KW-1133">Transmembrane helix</keyword>
<keyword evidence="1" id="KW-0812">Transmembrane</keyword>
<evidence type="ECO:0000256" key="1">
    <source>
        <dbReference type="SAM" id="Phobius"/>
    </source>
</evidence>